<sequence length="120" mass="13300">MKPTIQNFPSLSLGIGAAIAVISALSAQPLLAQLVPNSSTQGFQNNEINNFDGAEQGSFNPLDLFHRANLGTRRSLGEYRQEQQNNLNDASTKFRQQQLELLRQRQQSESQNMPTPASEE</sequence>
<comment type="caution">
    <text evidence="1">The sequence shown here is derived from an EMBL/GenBank/DDBJ whole genome shotgun (WGS) entry which is preliminary data.</text>
</comment>
<organism evidence="1 2">
    <name type="scientific">Lusitaniella coriacea LEGE 07157</name>
    <dbReference type="NCBI Taxonomy" id="945747"/>
    <lineage>
        <taxon>Bacteria</taxon>
        <taxon>Bacillati</taxon>
        <taxon>Cyanobacteriota</taxon>
        <taxon>Cyanophyceae</taxon>
        <taxon>Spirulinales</taxon>
        <taxon>Lusitaniellaceae</taxon>
        <taxon>Lusitaniella</taxon>
    </lineage>
</organism>
<keyword evidence="2" id="KW-1185">Reference proteome</keyword>
<evidence type="ECO:0000313" key="1">
    <source>
        <dbReference type="EMBL" id="MBE9116971.1"/>
    </source>
</evidence>
<name>A0A8J7DXC4_9CYAN</name>
<reference evidence="1" key="1">
    <citation type="submission" date="2020-10" db="EMBL/GenBank/DDBJ databases">
        <authorList>
            <person name="Castelo-Branco R."/>
            <person name="Eusebio N."/>
            <person name="Adriana R."/>
            <person name="Vieira A."/>
            <person name="Brugerolle De Fraissinette N."/>
            <person name="Rezende De Castro R."/>
            <person name="Schneider M.P."/>
            <person name="Vasconcelos V."/>
            <person name="Leao P.N."/>
        </authorList>
    </citation>
    <scope>NUCLEOTIDE SEQUENCE</scope>
    <source>
        <strain evidence="1">LEGE 07157</strain>
    </source>
</reference>
<protein>
    <submittedName>
        <fullName evidence="1">Uncharacterized protein</fullName>
    </submittedName>
</protein>
<dbReference type="Proteomes" id="UP000654482">
    <property type="component" value="Unassembled WGS sequence"/>
</dbReference>
<proteinExistence type="predicted"/>
<dbReference type="AlphaFoldDB" id="A0A8J7DXC4"/>
<accession>A0A8J7DXC4</accession>
<dbReference type="EMBL" id="JADEWZ010000019">
    <property type="protein sequence ID" value="MBE9116971.1"/>
    <property type="molecule type" value="Genomic_DNA"/>
</dbReference>
<gene>
    <name evidence="1" type="ORF">IQ249_13780</name>
</gene>
<dbReference type="RefSeq" id="WP_194030063.1">
    <property type="nucleotide sequence ID" value="NZ_JADEWZ010000019.1"/>
</dbReference>
<evidence type="ECO:0000313" key="2">
    <source>
        <dbReference type="Proteomes" id="UP000654482"/>
    </source>
</evidence>